<protein>
    <submittedName>
        <fullName evidence="1">Uncharacterized protein</fullName>
    </submittedName>
</protein>
<evidence type="ECO:0000313" key="1">
    <source>
        <dbReference type="EMBL" id="GBM05333.1"/>
    </source>
</evidence>
<accession>A0A4Y2CLV7</accession>
<comment type="caution">
    <text evidence="1">The sequence shown here is derived from an EMBL/GenBank/DDBJ whole genome shotgun (WGS) entry which is preliminary data.</text>
</comment>
<gene>
    <name evidence="1" type="ORF">AVEN_46874_1</name>
</gene>
<reference evidence="1 2" key="1">
    <citation type="journal article" date="2019" name="Sci. Rep.">
        <title>Orb-weaving spider Araneus ventricosus genome elucidates the spidroin gene catalogue.</title>
        <authorList>
            <person name="Kono N."/>
            <person name="Nakamura H."/>
            <person name="Ohtoshi R."/>
            <person name="Moran D.A.P."/>
            <person name="Shinohara A."/>
            <person name="Yoshida Y."/>
            <person name="Fujiwara M."/>
            <person name="Mori M."/>
            <person name="Tomita M."/>
            <person name="Arakawa K."/>
        </authorList>
    </citation>
    <scope>NUCLEOTIDE SEQUENCE [LARGE SCALE GENOMIC DNA]</scope>
</reference>
<dbReference type="EMBL" id="BGPR01000214">
    <property type="protein sequence ID" value="GBM05333.1"/>
    <property type="molecule type" value="Genomic_DNA"/>
</dbReference>
<sequence length="128" mass="14485">MEVPSIPCNGESMKANMTFGLSVCCYWSKAGHSREIKAKPFVPTTYFYSTHFSRKIRQNILGCSKVCFETRFKVAKFLSPFTPHPHTWEISSFISSLDARSQCRQIVCITATLASRSRIGINGWSFGF</sequence>
<dbReference type="Proteomes" id="UP000499080">
    <property type="component" value="Unassembled WGS sequence"/>
</dbReference>
<evidence type="ECO:0000313" key="2">
    <source>
        <dbReference type="Proteomes" id="UP000499080"/>
    </source>
</evidence>
<dbReference type="AlphaFoldDB" id="A0A4Y2CLV7"/>
<organism evidence="1 2">
    <name type="scientific">Araneus ventricosus</name>
    <name type="common">Orbweaver spider</name>
    <name type="synonym">Epeira ventricosa</name>
    <dbReference type="NCBI Taxonomy" id="182803"/>
    <lineage>
        <taxon>Eukaryota</taxon>
        <taxon>Metazoa</taxon>
        <taxon>Ecdysozoa</taxon>
        <taxon>Arthropoda</taxon>
        <taxon>Chelicerata</taxon>
        <taxon>Arachnida</taxon>
        <taxon>Araneae</taxon>
        <taxon>Araneomorphae</taxon>
        <taxon>Entelegynae</taxon>
        <taxon>Araneoidea</taxon>
        <taxon>Araneidae</taxon>
        <taxon>Araneus</taxon>
    </lineage>
</organism>
<keyword evidence="2" id="KW-1185">Reference proteome</keyword>
<proteinExistence type="predicted"/>
<name>A0A4Y2CLV7_ARAVE</name>